<evidence type="ECO:0000313" key="2">
    <source>
        <dbReference type="Proteomes" id="UP000831787"/>
    </source>
</evidence>
<dbReference type="EMBL" id="CP095073">
    <property type="protein sequence ID" value="UOQ45014.1"/>
    <property type="molecule type" value="Genomic_DNA"/>
</dbReference>
<accession>A0ABY4EMX7</accession>
<gene>
    <name evidence="1" type="ORF">MUN89_03410</name>
</gene>
<evidence type="ECO:0000313" key="1">
    <source>
        <dbReference type="EMBL" id="UOQ45014.1"/>
    </source>
</evidence>
<protein>
    <recommendedName>
        <fullName evidence="3">YtxH domain-containing protein</fullName>
    </recommendedName>
</protein>
<dbReference type="RefSeq" id="WP_244711419.1">
    <property type="nucleotide sequence ID" value="NZ_CP095073.1"/>
</dbReference>
<organism evidence="1 2">
    <name type="scientific">Halobacillus salinarum</name>
    <dbReference type="NCBI Taxonomy" id="2932257"/>
    <lineage>
        <taxon>Bacteria</taxon>
        <taxon>Bacillati</taxon>
        <taxon>Bacillota</taxon>
        <taxon>Bacilli</taxon>
        <taxon>Bacillales</taxon>
        <taxon>Bacillaceae</taxon>
        <taxon>Halobacillus</taxon>
    </lineage>
</organism>
<name>A0ABY4EMX7_9BACI</name>
<proteinExistence type="predicted"/>
<keyword evidence="2" id="KW-1185">Reference proteome</keyword>
<dbReference type="Proteomes" id="UP000831787">
    <property type="component" value="Chromosome"/>
</dbReference>
<reference evidence="1 2" key="1">
    <citation type="submission" date="2022-04" db="EMBL/GenBank/DDBJ databases">
        <title>Halobacillus sp. isolated from saltern.</title>
        <authorList>
            <person name="Won M."/>
            <person name="Lee C.-M."/>
            <person name="Woen H.-Y."/>
            <person name="Kwon S.-W."/>
        </authorList>
    </citation>
    <scope>NUCLEOTIDE SEQUENCE [LARGE SCALE GENOMIC DNA]</scope>
    <source>
        <strain evidence="1 2">SSBR10-3</strain>
    </source>
</reference>
<sequence length="69" mass="8145">MSRFNRESFLGFTSGILTSMVWQPARKSVMKGTQVLHHKRNRLYEAGKANYEKWDLMKKKLQAEIKKNT</sequence>
<evidence type="ECO:0008006" key="3">
    <source>
        <dbReference type="Google" id="ProtNLM"/>
    </source>
</evidence>